<feature type="transmembrane region" description="Helical" evidence="1">
    <location>
        <begin position="46"/>
        <end position="65"/>
    </location>
</feature>
<dbReference type="OrthoDB" id="5213182at2759"/>
<dbReference type="Pfam" id="PF19535">
    <property type="entry name" value="DUF6060"/>
    <property type="match status" value="1"/>
</dbReference>
<dbReference type="Proteomes" id="UP000237631">
    <property type="component" value="Unassembled WGS sequence"/>
</dbReference>
<keyword evidence="3" id="KW-1185">Reference proteome</keyword>
<proteinExistence type="predicted"/>
<evidence type="ECO:0000313" key="3">
    <source>
        <dbReference type="Proteomes" id="UP000237631"/>
    </source>
</evidence>
<organism evidence="2 3">
    <name type="scientific">Cercospora berteroae</name>
    <dbReference type="NCBI Taxonomy" id="357750"/>
    <lineage>
        <taxon>Eukaryota</taxon>
        <taxon>Fungi</taxon>
        <taxon>Dikarya</taxon>
        <taxon>Ascomycota</taxon>
        <taxon>Pezizomycotina</taxon>
        <taxon>Dothideomycetes</taxon>
        <taxon>Dothideomycetidae</taxon>
        <taxon>Mycosphaerellales</taxon>
        <taxon>Mycosphaerellaceae</taxon>
        <taxon>Cercospora</taxon>
    </lineage>
</organism>
<keyword evidence="1" id="KW-0812">Transmembrane</keyword>
<comment type="caution">
    <text evidence="2">The sequence shown here is derived from an EMBL/GenBank/DDBJ whole genome shotgun (WGS) entry which is preliminary data.</text>
</comment>
<reference evidence="3" key="1">
    <citation type="journal article" date="2017" name="bioRxiv">
        <title>Conservation of a gene cluster reveals novel cercosporin biosynthetic mechanisms and extends production to the genus Colletotrichum.</title>
        <authorList>
            <person name="de Jonge R."/>
            <person name="Ebert M.K."/>
            <person name="Huitt-Roehl C.R."/>
            <person name="Pal P."/>
            <person name="Suttle J.C."/>
            <person name="Spanner R.E."/>
            <person name="Neubauer J.D."/>
            <person name="Jurick W.M.II."/>
            <person name="Stott K.A."/>
            <person name="Secor G.A."/>
            <person name="Thomma B.P.H.J."/>
            <person name="Van de Peer Y."/>
            <person name="Townsend C.A."/>
            <person name="Bolton M.D."/>
        </authorList>
    </citation>
    <scope>NUCLEOTIDE SEQUENCE [LARGE SCALE GENOMIC DNA]</scope>
    <source>
        <strain evidence="3">CBS538.71</strain>
    </source>
</reference>
<accession>A0A2S6CAD2</accession>
<gene>
    <name evidence="2" type="ORF">CBER1_09491</name>
</gene>
<dbReference type="EMBL" id="PNEN01000513">
    <property type="protein sequence ID" value="PPJ56702.1"/>
    <property type="molecule type" value="Genomic_DNA"/>
</dbReference>
<keyword evidence="1" id="KW-0472">Membrane</keyword>
<evidence type="ECO:0000313" key="2">
    <source>
        <dbReference type="EMBL" id="PPJ56702.1"/>
    </source>
</evidence>
<protein>
    <submittedName>
        <fullName evidence="2">Uncharacterized protein</fullName>
    </submittedName>
</protein>
<evidence type="ECO:0000256" key="1">
    <source>
        <dbReference type="SAM" id="Phobius"/>
    </source>
</evidence>
<sequence length="245" mass="26419">MSDWTRCANEGIDTGYGWGPFCQGDLMPNNTETLSSSAFRSSMPRYSWIISALLFAFVFIGPAQATIVHSLRDLEDTATDILAKRQSDNSGCSLNIDRTYTSLVHGTKSVSGNYDCINSGGNFCTFDLRVQTPLTENNRTFNGSSAAEVMYDSFFDVISNATEGRKFPAMSSANLTRGVAVPTGQRFFLGWTPISLCVNGTTMGCSDTLEGAEDGSYFEACGPTYVDNGDENSSIQGLLNPVIVG</sequence>
<dbReference type="InterPro" id="IPR045702">
    <property type="entry name" value="DUF6060"/>
</dbReference>
<keyword evidence="1" id="KW-1133">Transmembrane helix</keyword>
<name>A0A2S6CAD2_9PEZI</name>
<dbReference type="AlphaFoldDB" id="A0A2S6CAD2"/>